<evidence type="ECO:0008006" key="3">
    <source>
        <dbReference type="Google" id="ProtNLM"/>
    </source>
</evidence>
<protein>
    <recommendedName>
        <fullName evidence="3">DUF3106 domain-containing protein</fullName>
    </recommendedName>
</protein>
<evidence type="ECO:0000313" key="2">
    <source>
        <dbReference type="Proteomes" id="UP001204798"/>
    </source>
</evidence>
<organism evidence="1 2">
    <name type="scientific">Candidatus Fervidibacter sacchari</name>
    <dbReference type="NCBI Taxonomy" id="1448929"/>
    <lineage>
        <taxon>Bacteria</taxon>
        <taxon>Candidatus Fervidibacterota</taxon>
        <taxon>Candidatus Fervidibacter</taxon>
    </lineage>
</organism>
<dbReference type="RefSeq" id="WP_259095571.1">
    <property type="nucleotide sequence ID" value="NZ_CP130454.1"/>
</dbReference>
<dbReference type="Proteomes" id="UP001204798">
    <property type="component" value="Unassembled WGS sequence"/>
</dbReference>
<proteinExistence type="predicted"/>
<sequence>MTRRLIFALSFLTSFAYCQGQVFVDLNRLASLHPAWSIAERLWSGKTGVTVEPSPQPVSLTEVPLSLPLPKLMPFVEWAVKQRRIWESEVNLLKRRQHQIASWQLQLAIPPIPLVDPIARWKFIVEQRERQAAERVRLNLRLAFSDLLPAEEREALKRRQRDLDAALEPPSSPLPPIFLPILPAQQPEFPVPQNLTDPQEILNLVSPLPSPTQQPPTLHLSLEAADLTPQLLTANVRAVLRLMAYEAAKAFARAYAQGKGWKVTFERKLGATDVTDEVLAEWKRWLESIKPKE</sequence>
<comment type="caution">
    <text evidence="1">The sequence shown here is derived from an EMBL/GenBank/DDBJ whole genome shotgun (WGS) entry which is preliminary data.</text>
</comment>
<gene>
    <name evidence="1" type="ORF">M2350_001704</name>
</gene>
<reference evidence="1 2" key="1">
    <citation type="submission" date="2022-08" db="EMBL/GenBank/DDBJ databases">
        <title>Bacterial and archaeal communities from various locations to study Microbial Dark Matter (Phase II).</title>
        <authorList>
            <person name="Stepanauskas R."/>
        </authorList>
    </citation>
    <scope>NUCLEOTIDE SEQUENCE [LARGE SCALE GENOMIC DNA]</scope>
    <source>
        <strain evidence="1 2">PD1</strain>
    </source>
</reference>
<name>A0ABT2EMW3_9BACT</name>
<dbReference type="EMBL" id="JANUCP010000003">
    <property type="protein sequence ID" value="MCS3919291.1"/>
    <property type="molecule type" value="Genomic_DNA"/>
</dbReference>
<evidence type="ECO:0000313" key="1">
    <source>
        <dbReference type="EMBL" id="MCS3919291.1"/>
    </source>
</evidence>
<accession>A0ABT2EMW3</accession>
<keyword evidence="2" id="KW-1185">Reference proteome</keyword>